<feature type="binding site" evidence="5">
    <location>
        <position position="47"/>
    </location>
    <ligand>
        <name>ATP</name>
        <dbReference type="ChEBI" id="CHEBI:30616"/>
    </ligand>
</feature>
<dbReference type="InterPro" id="IPR017441">
    <property type="entry name" value="Protein_kinase_ATP_BS"/>
</dbReference>
<dbReference type="PROSITE" id="PS50011">
    <property type="entry name" value="PROTEIN_KINASE_DOM"/>
    <property type="match status" value="1"/>
</dbReference>
<dbReference type="InterPro" id="IPR005532">
    <property type="entry name" value="SUMF_dom"/>
</dbReference>
<organism evidence="8 9">
    <name type="scientific">Noviluteimonas lactosilytica</name>
    <dbReference type="NCBI Taxonomy" id="2888523"/>
    <lineage>
        <taxon>Bacteria</taxon>
        <taxon>Pseudomonadati</taxon>
        <taxon>Pseudomonadota</taxon>
        <taxon>Gammaproteobacteria</taxon>
        <taxon>Lysobacterales</taxon>
        <taxon>Lysobacteraceae</taxon>
        <taxon>Noviluteimonas</taxon>
    </lineage>
</organism>
<evidence type="ECO:0000256" key="4">
    <source>
        <dbReference type="ARBA" id="ARBA00022840"/>
    </source>
</evidence>
<feature type="compositionally biased region" description="Basic and acidic residues" evidence="6">
    <location>
        <begin position="640"/>
        <end position="659"/>
    </location>
</feature>
<dbReference type="PROSITE" id="PS00107">
    <property type="entry name" value="PROTEIN_KINASE_ATP"/>
    <property type="match status" value="1"/>
</dbReference>
<keyword evidence="1" id="KW-0808">Transferase</keyword>
<comment type="caution">
    <text evidence="8">The sequence shown here is derived from an EMBL/GenBank/DDBJ whole genome shotgun (WGS) entry which is preliminary data.</text>
</comment>
<proteinExistence type="predicted"/>
<dbReference type="Proteomes" id="UP001165293">
    <property type="component" value="Unassembled WGS sequence"/>
</dbReference>
<reference evidence="8" key="1">
    <citation type="submission" date="2021-10" db="EMBL/GenBank/DDBJ databases">
        <authorList>
            <person name="Lyu M."/>
            <person name="Wang X."/>
            <person name="Meng X."/>
            <person name="Xu K."/>
        </authorList>
    </citation>
    <scope>NUCLEOTIDE SEQUENCE</scope>
    <source>
        <strain evidence="8">A6</strain>
    </source>
</reference>
<evidence type="ECO:0000313" key="8">
    <source>
        <dbReference type="EMBL" id="MCC8364547.1"/>
    </source>
</evidence>
<dbReference type="Gene3D" id="1.10.510.10">
    <property type="entry name" value="Transferase(Phosphotransferase) domain 1"/>
    <property type="match status" value="1"/>
</dbReference>
<name>A0ABS8JLQ5_9GAMM</name>
<sequence>MDTSPNDAASALPRIAGFRLLREIGQGGMSTVYLAEQESLDRKVALKVMLPEALTDEVSRRRFENEARTIARLDHPNIVGIHEVGRTADDLPYYAMPYLARGHLGQRIVRQDGRTKDEARVIHTLRSLLEALDYAHVRGVVHRDVKAENVLFDDAERPLLADFGIALRKGVNPRLTMTGLAVGSTAYMPPEQARGEEVDSRADLYSIGVLAWEMLTGQLPFNAADALSMAVMHAKDPIPRLPAELLHWQRFIDRAMAKSPANRFRSAQQMLEALDRIERGGFSFDAIAANGARLWRRTRKLPKPLLIGGGLLCAAMIGVASQHETPMEDFFRVENLPELRKPIQPEPVDRMLRPLPESPAQQWVASAETQLASRKLTTPQGDNAYDSVLRAWDADPAHVGLPPLVGGVLGALGDEMATRLRRGDEDKARDYLQRATTFADRTAPMGTQALRGIHEKAADALTRRVASAEKKKDRTDALAAASLANEFAGDQALADALRTRADKIKSPSDELAEAVAATGDAPAASQPAMRPLTRAEYARFVAATGRESSLCRERMSLLRIVKPRDWKEPGFEQTDSQPVVCVSYEDAVAYAHWASRNGQRVRLPTSNELGAAPSQGGPRTLATWLRDGSVAGTGWRGPRPRGDERTRGYDDVGVRLVHD</sequence>
<feature type="domain" description="Protein kinase" evidence="7">
    <location>
        <begin position="18"/>
        <end position="277"/>
    </location>
</feature>
<dbReference type="GO" id="GO:0016301">
    <property type="term" value="F:kinase activity"/>
    <property type="evidence" value="ECO:0007669"/>
    <property type="project" value="UniProtKB-KW"/>
</dbReference>
<dbReference type="Pfam" id="PF00069">
    <property type="entry name" value="Pkinase"/>
    <property type="match status" value="1"/>
</dbReference>
<dbReference type="InterPro" id="IPR042095">
    <property type="entry name" value="SUMF_sf"/>
</dbReference>
<protein>
    <submittedName>
        <fullName evidence="8">Protein kinase</fullName>
    </submittedName>
</protein>
<feature type="region of interest" description="Disordered" evidence="6">
    <location>
        <begin position="627"/>
        <end position="659"/>
    </location>
</feature>
<dbReference type="InterPro" id="IPR011009">
    <property type="entry name" value="Kinase-like_dom_sf"/>
</dbReference>
<dbReference type="Gene3D" id="3.90.1580.10">
    <property type="entry name" value="paralog of FGE (formylglycine-generating enzyme)"/>
    <property type="match status" value="1"/>
</dbReference>
<gene>
    <name evidence="8" type="ORF">LK996_15860</name>
</gene>
<evidence type="ECO:0000256" key="5">
    <source>
        <dbReference type="PROSITE-ProRule" id="PRU10141"/>
    </source>
</evidence>
<keyword evidence="2 5" id="KW-0547">Nucleotide-binding</keyword>
<accession>A0ABS8JLQ5</accession>
<dbReference type="PROSITE" id="PS00108">
    <property type="entry name" value="PROTEIN_KINASE_ST"/>
    <property type="match status" value="1"/>
</dbReference>
<evidence type="ECO:0000256" key="2">
    <source>
        <dbReference type="ARBA" id="ARBA00022741"/>
    </source>
</evidence>
<dbReference type="Gene3D" id="3.30.200.20">
    <property type="entry name" value="Phosphorylase Kinase, domain 1"/>
    <property type="match status" value="1"/>
</dbReference>
<dbReference type="CDD" id="cd14014">
    <property type="entry name" value="STKc_PknB_like"/>
    <property type="match status" value="1"/>
</dbReference>
<dbReference type="InterPro" id="IPR000719">
    <property type="entry name" value="Prot_kinase_dom"/>
</dbReference>
<dbReference type="InterPro" id="IPR008271">
    <property type="entry name" value="Ser/Thr_kinase_AS"/>
</dbReference>
<evidence type="ECO:0000259" key="7">
    <source>
        <dbReference type="PROSITE" id="PS50011"/>
    </source>
</evidence>
<evidence type="ECO:0000256" key="6">
    <source>
        <dbReference type="SAM" id="MobiDB-lite"/>
    </source>
</evidence>
<dbReference type="PANTHER" id="PTHR43289">
    <property type="entry name" value="MITOGEN-ACTIVATED PROTEIN KINASE KINASE KINASE 20-RELATED"/>
    <property type="match status" value="1"/>
</dbReference>
<dbReference type="PANTHER" id="PTHR43289:SF6">
    <property type="entry name" value="SERINE_THREONINE-PROTEIN KINASE NEKL-3"/>
    <property type="match status" value="1"/>
</dbReference>
<dbReference type="RefSeq" id="WP_230528344.1">
    <property type="nucleotide sequence ID" value="NZ_JAJGAK010000005.1"/>
</dbReference>
<dbReference type="InterPro" id="IPR016187">
    <property type="entry name" value="CTDL_fold"/>
</dbReference>
<dbReference type="Pfam" id="PF03781">
    <property type="entry name" value="FGE-sulfatase"/>
    <property type="match status" value="1"/>
</dbReference>
<dbReference type="EMBL" id="JAJGAK010000005">
    <property type="protein sequence ID" value="MCC8364547.1"/>
    <property type="molecule type" value="Genomic_DNA"/>
</dbReference>
<evidence type="ECO:0000256" key="3">
    <source>
        <dbReference type="ARBA" id="ARBA00022777"/>
    </source>
</evidence>
<evidence type="ECO:0000313" key="9">
    <source>
        <dbReference type="Proteomes" id="UP001165293"/>
    </source>
</evidence>
<dbReference type="SMART" id="SM00220">
    <property type="entry name" value="S_TKc"/>
    <property type="match status" value="1"/>
</dbReference>
<keyword evidence="4 5" id="KW-0067">ATP-binding</keyword>
<dbReference type="SUPFAM" id="SSF56436">
    <property type="entry name" value="C-type lectin-like"/>
    <property type="match status" value="1"/>
</dbReference>
<keyword evidence="9" id="KW-1185">Reference proteome</keyword>
<evidence type="ECO:0000256" key="1">
    <source>
        <dbReference type="ARBA" id="ARBA00022679"/>
    </source>
</evidence>
<dbReference type="SUPFAM" id="SSF56112">
    <property type="entry name" value="Protein kinase-like (PK-like)"/>
    <property type="match status" value="1"/>
</dbReference>
<keyword evidence="3 8" id="KW-0418">Kinase</keyword>